<proteinExistence type="predicted"/>
<sequence>MSEIETTELYTWDPMSFGRKLISDTSITVGSVNSVSVTKHIGPNDNKRDAYRNCAKCHKHFNYHGINGECPK</sequence>
<evidence type="ECO:0000313" key="1">
    <source>
        <dbReference type="EMBL" id="AYV76979.1"/>
    </source>
</evidence>
<protein>
    <submittedName>
        <fullName evidence="1">Uncharacterized protein</fullName>
    </submittedName>
</protein>
<name>A0A3G4ZU72_9VIRU</name>
<dbReference type="EMBL" id="MK072003">
    <property type="protein sequence ID" value="AYV76979.1"/>
    <property type="molecule type" value="Genomic_DNA"/>
</dbReference>
<gene>
    <name evidence="1" type="ORF">Barrevirus6_17</name>
</gene>
<accession>A0A3G4ZU72</accession>
<reference evidence="1" key="1">
    <citation type="submission" date="2018-10" db="EMBL/GenBank/DDBJ databases">
        <title>Hidden diversity of soil giant viruses.</title>
        <authorList>
            <person name="Schulz F."/>
            <person name="Alteio L."/>
            <person name="Goudeau D."/>
            <person name="Ryan E.M."/>
            <person name="Malmstrom R.R."/>
            <person name="Blanchard J."/>
            <person name="Woyke T."/>
        </authorList>
    </citation>
    <scope>NUCLEOTIDE SEQUENCE</scope>
    <source>
        <strain evidence="1">BAV1</strain>
    </source>
</reference>
<organism evidence="1">
    <name type="scientific">Barrevirus sp</name>
    <dbReference type="NCBI Taxonomy" id="2487763"/>
    <lineage>
        <taxon>Viruses</taxon>
        <taxon>Varidnaviria</taxon>
        <taxon>Bamfordvirae</taxon>
        <taxon>Nucleocytoviricota</taxon>
        <taxon>Megaviricetes</taxon>
        <taxon>Imitervirales</taxon>
        <taxon>Mimiviridae</taxon>
        <taxon>Klosneuvirinae</taxon>
    </lineage>
</organism>